<dbReference type="PANTHER" id="PTHR16515:SF49">
    <property type="entry name" value="GASTRULA ZINC FINGER PROTEIN XLCGF49.1-LIKE-RELATED"/>
    <property type="match status" value="1"/>
</dbReference>
<organism evidence="9 10">
    <name type="scientific">Oryzias latipes</name>
    <name type="common">Japanese rice fish</name>
    <name type="synonym">Japanese killifish</name>
    <dbReference type="NCBI Taxonomy" id="8090"/>
    <lineage>
        <taxon>Eukaryota</taxon>
        <taxon>Metazoa</taxon>
        <taxon>Chordata</taxon>
        <taxon>Craniata</taxon>
        <taxon>Vertebrata</taxon>
        <taxon>Euteleostomi</taxon>
        <taxon>Actinopterygii</taxon>
        <taxon>Neopterygii</taxon>
        <taxon>Teleostei</taxon>
        <taxon>Neoteleostei</taxon>
        <taxon>Acanthomorphata</taxon>
        <taxon>Ovalentaria</taxon>
        <taxon>Atherinomorphae</taxon>
        <taxon>Beloniformes</taxon>
        <taxon>Adrianichthyidae</taxon>
        <taxon>Oryziinae</taxon>
        <taxon>Oryzias</taxon>
    </lineage>
</organism>
<evidence type="ECO:0000259" key="8">
    <source>
        <dbReference type="PROSITE" id="PS50157"/>
    </source>
</evidence>
<dbReference type="InterPro" id="IPR036236">
    <property type="entry name" value="Znf_C2H2_sf"/>
</dbReference>
<dbReference type="GO" id="GO:0008270">
    <property type="term" value="F:zinc ion binding"/>
    <property type="evidence" value="ECO:0007669"/>
    <property type="project" value="UniProtKB-KW"/>
</dbReference>
<dbReference type="SMART" id="SM00355">
    <property type="entry name" value="ZnF_C2H2"/>
    <property type="match status" value="1"/>
</dbReference>
<keyword evidence="5" id="KW-0862">Zinc</keyword>
<feature type="domain" description="C2H2-type" evidence="8">
    <location>
        <begin position="7"/>
        <end position="34"/>
    </location>
</feature>
<comment type="subcellular location">
    <subcellularLocation>
        <location evidence="1">Nucleus</location>
    </subcellularLocation>
</comment>
<evidence type="ECO:0000256" key="5">
    <source>
        <dbReference type="ARBA" id="ARBA00022833"/>
    </source>
</evidence>
<evidence type="ECO:0000256" key="4">
    <source>
        <dbReference type="ARBA" id="ARBA00022771"/>
    </source>
</evidence>
<dbReference type="Gene3D" id="3.30.160.60">
    <property type="entry name" value="Classic Zinc Finger"/>
    <property type="match status" value="2"/>
</dbReference>
<dbReference type="PROSITE" id="PS00028">
    <property type="entry name" value="ZINC_FINGER_C2H2_1"/>
    <property type="match status" value="1"/>
</dbReference>
<dbReference type="FunFam" id="3.30.160.60:FF:000625">
    <property type="entry name" value="Zinc finger protein 536"/>
    <property type="match status" value="1"/>
</dbReference>
<dbReference type="GO" id="GO:0005634">
    <property type="term" value="C:nucleus"/>
    <property type="evidence" value="ECO:0007669"/>
    <property type="project" value="UniProtKB-SubCell"/>
</dbReference>
<keyword evidence="4 7" id="KW-0863">Zinc-finger</keyword>
<reference evidence="9 10" key="2">
    <citation type="submission" date="2017-04" db="EMBL/GenBank/DDBJ databases">
        <title>CpG methylation of centromeres and impact of large insertions on vertebrate speciation.</title>
        <authorList>
            <person name="Ichikawa K."/>
            <person name="Yoshimura J."/>
            <person name="Morishita S."/>
        </authorList>
    </citation>
    <scope>NUCLEOTIDE SEQUENCE</scope>
    <source>
        <strain evidence="9 10">HSOK</strain>
    </source>
</reference>
<evidence type="ECO:0000313" key="9">
    <source>
        <dbReference type="Ensembl" id="ENSORLP00015010699.1"/>
    </source>
</evidence>
<proteinExistence type="predicted"/>
<dbReference type="Pfam" id="PF00096">
    <property type="entry name" value="zf-C2H2"/>
    <property type="match status" value="1"/>
</dbReference>
<sequence>MSGEPPQTCPVCGKSFLNKNNLKLHAHIHTGEKPFQCKQCSKKFSSNSGLPLPCPYMAIRYVLRFMHIKHQQ</sequence>
<dbReference type="Proteomes" id="UP000265200">
    <property type="component" value="Chromosome 1"/>
</dbReference>
<evidence type="ECO:0000256" key="7">
    <source>
        <dbReference type="PROSITE-ProRule" id="PRU00042"/>
    </source>
</evidence>
<keyword evidence="6" id="KW-0539">Nucleus</keyword>
<evidence type="ECO:0000256" key="6">
    <source>
        <dbReference type="ARBA" id="ARBA00023242"/>
    </source>
</evidence>
<dbReference type="PANTHER" id="PTHR16515">
    <property type="entry name" value="PR DOMAIN ZINC FINGER PROTEIN"/>
    <property type="match status" value="1"/>
</dbReference>
<dbReference type="InterPro" id="IPR013087">
    <property type="entry name" value="Znf_C2H2_type"/>
</dbReference>
<evidence type="ECO:0000256" key="1">
    <source>
        <dbReference type="ARBA" id="ARBA00004123"/>
    </source>
</evidence>
<dbReference type="PROSITE" id="PS50157">
    <property type="entry name" value="ZINC_FINGER_C2H2_2"/>
    <property type="match status" value="1"/>
</dbReference>
<reference evidence="9" key="4">
    <citation type="submission" date="2025-09" db="UniProtKB">
        <authorList>
            <consortium name="Ensembl"/>
        </authorList>
    </citation>
    <scope>IDENTIFICATION</scope>
    <source>
        <strain evidence="9">HSOK</strain>
    </source>
</reference>
<dbReference type="SUPFAM" id="SSF57667">
    <property type="entry name" value="beta-beta-alpha zinc fingers"/>
    <property type="match status" value="1"/>
</dbReference>
<dbReference type="Ensembl" id="ENSORLT00015017447.1">
    <property type="protein sequence ID" value="ENSORLP00015010699.1"/>
    <property type="gene ID" value="ENSORLG00015011507.1"/>
</dbReference>
<protein>
    <recommendedName>
        <fullName evidence="8">C2H2-type domain-containing protein</fullName>
    </recommendedName>
</protein>
<evidence type="ECO:0000313" key="10">
    <source>
        <dbReference type="Proteomes" id="UP000265200"/>
    </source>
</evidence>
<dbReference type="InterPro" id="IPR050331">
    <property type="entry name" value="Zinc_finger"/>
</dbReference>
<dbReference type="AlphaFoldDB" id="A0A3P9HT56"/>
<keyword evidence="2" id="KW-0479">Metal-binding</keyword>
<accession>A0A3P9HT56</accession>
<evidence type="ECO:0000256" key="3">
    <source>
        <dbReference type="ARBA" id="ARBA00022737"/>
    </source>
</evidence>
<evidence type="ECO:0000256" key="2">
    <source>
        <dbReference type="ARBA" id="ARBA00022723"/>
    </source>
</evidence>
<keyword evidence="3" id="KW-0677">Repeat</keyword>
<reference key="1">
    <citation type="journal article" date="2007" name="Nature">
        <title>The medaka draft genome and insights into vertebrate genome evolution.</title>
        <authorList>
            <person name="Kasahara M."/>
            <person name="Naruse K."/>
            <person name="Sasaki S."/>
            <person name="Nakatani Y."/>
            <person name="Qu W."/>
            <person name="Ahsan B."/>
            <person name="Yamada T."/>
            <person name="Nagayasu Y."/>
            <person name="Doi K."/>
            <person name="Kasai Y."/>
            <person name="Jindo T."/>
            <person name="Kobayashi D."/>
            <person name="Shimada A."/>
            <person name="Toyoda A."/>
            <person name="Kuroki Y."/>
            <person name="Fujiyama A."/>
            <person name="Sasaki T."/>
            <person name="Shimizu A."/>
            <person name="Asakawa S."/>
            <person name="Shimizu N."/>
            <person name="Hashimoto S."/>
            <person name="Yang J."/>
            <person name="Lee Y."/>
            <person name="Matsushima K."/>
            <person name="Sugano S."/>
            <person name="Sakaizumi M."/>
            <person name="Narita T."/>
            <person name="Ohishi K."/>
            <person name="Haga S."/>
            <person name="Ohta F."/>
            <person name="Nomoto H."/>
            <person name="Nogata K."/>
            <person name="Morishita T."/>
            <person name="Endo T."/>
            <person name="Shin-I T."/>
            <person name="Takeda H."/>
            <person name="Morishita S."/>
            <person name="Kohara Y."/>
        </authorList>
    </citation>
    <scope>NUCLEOTIDE SEQUENCE [LARGE SCALE GENOMIC DNA]</scope>
    <source>
        <strain>Hd-rR</strain>
    </source>
</reference>
<name>A0A3P9HT56_ORYLA</name>
<reference evidence="9" key="3">
    <citation type="submission" date="2025-08" db="UniProtKB">
        <authorList>
            <consortium name="Ensembl"/>
        </authorList>
    </citation>
    <scope>IDENTIFICATION</scope>
    <source>
        <strain evidence="9">HSOK</strain>
    </source>
</reference>
<dbReference type="FunFam" id="3.30.160.60:FF:000624">
    <property type="entry name" value="zinc finger protein 697"/>
    <property type="match status" value="1"/>
</dbReference>